<dbReference type="PANTHER" id="PTHR33932:SF4">
    <property type="entry name" value="NA(+)_H(+) ANTIPORTER SUBUNIT B"/>
    <property type="match status" value="1"/>
</dbReference>
<evidence type="ECO:0000313" key="10">
    <source>
        <dbReference type="Proteomes" id="UP000070355"/>
    </source>
</evidence>
<proteinExistence type="inferred from homology"/>
<keyword evidence="6 7" id="KW-0472">Membrane</keyword>
<feature type="transmembrane region" description="Helical" evidence="7">
    <location>
        <begin position="7"/>
        <end position="29"/>
    </location>
</feature>
<dbReference type="OrthoDB" id="9798859at2"/>
<dbReference type="AlphaFoldDB" id="A0A133ZUN8"/>
<dbReference type="Proteomes" id="UP000070355">
    <property type="component" value="Unassembled WGS sequence"/>
</dbReference>
<reference evidence="10" key="1">
    <citation type="submission" date="2016-01" db="EMBL/GenBank/DDBJ databases">
        <authorList>
            <person name="Mitreva M."/>
            <person name="Pepin K.H."/>
            <person name="Mihindukulasuriya K.A."/>
            <person name="Fulton R."/>
            <person name="Fronick C."/>
            <person name="O'Laughlin M."/>
            <person name="Miner T."/>
            <person name="Herter B."/>
            <person name="Rosa B.A."/>
            <person name="Cordes M."/>
            <person name="Tomlinson C."/>
            <person name="Wollam A."/>
            <person name="Palsikar V.B."/>
            <person name="Mardis E.R."/>
            <person name="Wilson R.K."/>
        </authorList>
    </citation>
    <scope>NUCLEOTIDE SEQUENCE [LARGE SCALE GENOMIC DNA]</scope>
    <source>
        <strain evidence="10">DNF01167</strain>
    </source>
</reference>
<evidence type="ECO:0000256" key="1">
    <source>
        <dbReference type="ARBA" id="ARBA00004651"/>
    </source>
</evidence>
<comment type="similarity">
    <text evidence="2">Belongs to the CPA3 antiporters (TC 2.A.63) subunit B family.</text>
</comment>
<evidence type="ECO:0000256" key="6">
    <source>
        <dbReference type="ARBA" id="ARBA00023136"/>
    </source>
</evidence>
<accession>A0A133ZUN8</accession>
<dbReference type="GeneID" id="93288553"/>
<comment type="caution">
    <text evidence="9">The sequence shown here is derived from an EMBL/GenBank/DDBJ whole genome shotgun (WGS) entry which is preliminary data.</text>
</comment>
<dbReference type="GO" id="GO:0005886">
    <property type="term" value="C:plasma membrane"/>
    <property type="evidence" value="ECO:0007669"/>
    <property type="project" value="UniProtKB-SubCell"/>
</dbReference>
<keyword evidence="5 7" id="KW-1133">Transmembrane helix</keyword>
<feature type="domain" description="Na+/H+ antiporter MnhB subunit-related protein" evidence="8">
    <location>
        <begin position="7"/>
        <end position="130"/>
    </location>
</feature>
<gene>
    <name evidence="9" type="ORF">HMPREF3186_01270</name>
</gene>
<comment type="subcellular location">
    <subcellularLocation>
        <location evidence="1">Cell membrane</location>
        <topology evidence="1">Multi-pass membrane protein</topology>
    </subcellularLocation>
</comment>
<evidence type="ECO:0000256" key="5">
    <source>
        <dbReference type="ARBA" id="ARBA00022989"/>
    </source>
</evidence>
<dbReference type="InterPro" id="IPR007182">
    <property type="entry name" value="MnhB"/>
</dbReference>
<keyword evidence="3" id="KW-1003">Cell membrane</keyword>
<evidence type="ECO:0000256" key="2">
    <source>
        <dbReference type="ARBA" id="ARBA00009425"/>
    </source>
</evidence>
<evidence type="ECO:0000313" key="9">
    <source>
        <dbReference type="EMBL" id="KXB59115.1"/>
    </source>
</evidence>
<dbReference type="PATRIC" id="fig|1379.3.peg.1250"/>
<name>A0A133ZUN8_9BACL</name>
<dbReference type="EMBL" id="LSDC01000079">
    <property type="protein sequence ID" value="KXB59115.1"/>
    <property type="molecule type" value="Genomic_DNA"/>
</dbReference>
<keyword evidence="4 7" id="KW-0812">Transmembrane</keyword>
<dbReference type="Pfam" id="PF04039">
    <property type="entry name" value="MnhB"/>
    <property type="match status" value="1"/>
</dbReference>
<dbReference type="STRING" id="1379.HMPREF3186_01270"/>
<sequence length="141" mass="15163">MKTNDVILKSLSAIISGCIFLLSLSLYFGGHFLPGGGFVGGLLCTMALALAMFTYGIDRVNKLLPINYVYVTAIGLLFSIGTAFSGVIVGKNFFKHHFTHIHVPIMGEMELHTAAIFDLGVYFVVVGVLMSVILAFGKDGK</sequence>
<evidence type="ECO:0000256" key="7">
    <source>
        <dbReference type="SAM" id="Phobius"/>
    </source>
</evidence>
<dbReference type="RefSeq" id="WP_004263940.1">
    <property type="nucleotide sequence ID" value="NZ_CAUQIG010000030.1"/>
</dbReference>
<evidence type="ECO:0000259" key="8">
    <source>
        <dbReference type="Pfam" id="PF04039"/>
    </source>
</evidence>
<feature type="transmembrane region" description="Helical" evidence="7">
    <location>
        <begin position="68"/>
        <end position="94"/>
    </location>
</feature>
<organism evidence="9 10">
    <name type="scientific">Gemella haemolysans</name>
    <dbReference type="NCBI Taxonomy" id="1379"/>
    <lineage>
        <taxon>Bacteria</taxon>
        <taxon>Bacillati</taxon>
        <taxon>Bacillota</taxon>
        <taxon>Bacilli</taxon>
        <taxon>Bacillales</taxon>
        <taxon>Gemellaceae</taxon>
        <taxon>Gemella</taxon>
    </lineage>
</organism>
<protein>
    <submittedName>
        <fullName evidence="9">Putative Na(+)/H(+) antiporter subunit B</fullName>
    </submittedName>
</protein>
<evidence type="ECO:0000256" key="4">
    <source>
        <dbReference type="ARBA" id="ARBA00022692"/>
    </source>
</evidence>
<dbReference type="PANTHER" id="PTHR33932">
    <property type="entry name" value="NA(+)/H(+) ANTIPORTER SUBUNIT B"/>
    <property type="match status" value="1"/>
</dbReference>
<feature type="transmembrane region" description="Helical" evidence="7">
    <location>
        <begin position="114"/>
        <end position="136"/>
    </location>
</feature>
<evidence type="ECO:0000256" key="3">
    <source>
        <dbReference type="ARBA" id="ARBA00022475"/>
    </source>
</evidence>
<feature type="transmembrane region" description="Helical" evidence="7">
    <location>
        <begin position="35"/>
        <end position="56"/>
    </location>
</feature>
<dbReference type="InterPro" id="IPR050622">
    <property type="entry name" value="CPA3_antiporter_subunitB"/>
</dbReference>